<keyword evidence="1" id="KW-1133">Transmembrane helix</keyword>
<keyword evidence="1" id="KW-0472">Membrane</keyword>
<dbReference type="WBParaSite" id="OFLC_0000689701-mRNA-1">
    <property type="protein sequence ID" value="OFLC_0000689701-mRNA-1"/>
    <property type="gene ID" value="OFLC_0000689701"/>
</dbReference>
<name>A0A183HHD6_9BILA</name>
<dbReference type="STRING" id="387005.A0A183HHD6"/>
<keyword evidence="3" id="KW-1185">Reference proteome</keyword>
<keyword evidence="1" id="KW-0812">Transmembrane</keyword>
<evidence type="ECO:0000313" key="2">
    <source>
        <dbReference type="EMBL" id="VDO48339.1"/>
    </source>
</evidence>
<gene>
    <name evidence="2" type="ORF">OFLC_LOCUS6898</name>
</gene>
<accession>A0A183HHD6</accession>
<dbReference type="EMBL" id="UZAJ01006854">
    <property type="protein sequence ID" value="VDO48339.1"/>
    <property type="molecule type" value="Genomic_DNA"/>
</dbReference>
<organism evidence="4">
    <name type="scientific">Onchocerca flexuosa</name>
    <dbReference type="NCBI Taxonomy" id="387005"/>
    <lineage>
        <taxon>Eukaryota</taxon>
        <taxon>Metazoa</taxon>
        <taxon>Ecdysozoa</taxon>
        <taxon>Nematoda</taxon>
        <taxon>Chromadorea</taxon>
        <taxon>Rhabditida</taxon>
        <taxon>Spirurina</taxon>
        <taxon>Spiruromorpha</taxon>
        <taxon>Filarioidea</taxon>
        <taxon>Onchocercidae</taxon>
        <taxon>Onchocerca</taxon>
    </lineage>
</organism>
<dbReference type="AlphaFoldDB" id="A0A183HHD6"/>
<evidence type="ECO:0000313" key="3">
    <source>
        <dbReference type="Proteomes" id="UP000267606"/>
    </source>
</evidence>
<dbReference type="Proteomes" id="UP000267606">
    <property type="component" value="Unassembled WGS sequence"/>
</dbReference>
<reference evidence="4" key="1">
    <citation type="submission" date="2016-06" db="UniProtKB">
        <authorList>
            <consortium name="WormBaseParasite"/>
        </authorList>
    </citation>
    <scope>IDENTIFICATION</scope>
</reference>
<proteinExistence type="predicted"/>
<protein>
    <submittedName>
        <fullName evidence="4">MFS domain-containing protein</fullName>
    </submittedName>
</protein>
<feature type="transmembrane region" description="Helical" evidence="1">
    <location>
        <begin position="49"/>
        <end position="67"/>
    </location>
</feature>
<sequence>MFTDMTPKQQCAEYNKYVNSTMGCPDPVLNADFESVGYEVRRNTNKVKLISLQMIGIMFGAMTFGQLSDMFGRRTVNYCLFHIEIIESIDNYDSSDLNRS</sequence>
<evidence type="ECO:0000313" key="4">
    <source>
        <dbReference type="WBParaSite" id="OFLC_0000689701-mRNA-1"/>
    </source>
</evidence>
<evidence type="ECO:0000256" key="1">
    <source>
        <dbReference type="SAM" id="Phobius"/>
    </source>
</evidence>
<reference evidence="2 3" key="2">
    <citation type="submission" date="2018-11" db="EMBL/GenBank/DDBJ databases">
        <authorList>
            <consortium name="Pathogen Informatics"/>
        </authorList>
    </citation>
    <scope>NUCLEOTIDE SEQUENCE [LARGE SCALE GENOMIC DNA]</scope>
</reference>